<dbReference type="SMART" id="SM00906">
    <property type="entry name" value="Fungal_trans"/>
    <property type="match status" value="1"/>
</dbReference>
<organism evidence="8 9">
    <name type="scientific">Penicillium malachiteum</name>
    <dbReference type="NCBI Taxonomy" id="1324776"/>
    <lineage>
        <taxon>Eukaryota</taxon>
        <taxon>Fungi</taxon>
        <taxon>Dikarya</taxon>
        <taxon>Ascomycota</taxon>
        <taxon>Pezizomycotina</taxon>
        <taxon>Eurotiomycetes</taxon>
        <taxon>Eurotiomycetidae</taxon>
        <taxon>Eurotiales</taxon>
        <taxon>Aspergillaceae</taxon>
        <taxon>Penicillium</taxon>
    </lineage>
</organism>
<comment type="caution">
    <text evidence="8">The sequence shown here is derived from an EMBL/GenBank/DDBJ whole genome shotgun (WGS) entry which is preliminary data.</text>
</comment>
<dbReference type="PANTHER" id="PTHR47654">
    <property type="entry name" value="ZN(II)2CYS6 TRANSCRIPTION FACTOR (EUROFUNG)-RELATED"/>
    <property type="match status" value="1"/>
</dbReference>
<dbReference type="GO" id="GO:0000981">
    <property type="term" value="F:DNA-binding transcription factor activity, RNA polymerase II-specific"/>
    <property type="evidence" value="ECO:0007669"/>
    <property type="project" value="InterPro"/>
</dbReference>
<reference evidence="8" key="1">
    <citation type="journal article" date="2023" name="IMA Fungus">
        <title>Comparative genomic study of the Penicillium genus elucidates a diverse pangenome and 15 lateral gene transfer events.</title>
        <authorList>
            <person name="Petersen C."/>
            <person name="Sorensen T."/>
            <person name="Nielsen M.R."/>
            <person name="Sondergaard T.E."/>
            <person name="Sorensen J.L."/>
            <person name="Fitzpatrick D.A."/>
            <person name="Frisvad J.C."/>
            <person name="Nielsen K.L."/>
        </authorList>
    </citation>
    <scope>NUCLEOTIDE SEQUENCE</scope>
    <source>
        <strain evidence="8">IBT 17514</strain>
    </source>
</reference>
<dbReference type="PROSITE" id="PS50048">
    <property type="entry name" value="ZN2_CY6_FUNGAL_2"/>
    <property type="match status" value="1"/>
</dbReference>
<evidence type="ECO:0000313" key="9">
    <source>
        <dbReference type="Proteomes" id="UP001215712"/>
    </source>
</evidence>
<keyword evidence="9" id="KW-1185">Reference proteome</keyword>
<evidence type="ECO:0000259" key="7">
    <source>
        <dbReference type="PROSITE" id="PS50048"/>
    </source>
</evidence>
<dbReference type="Pfam" id="PF04082">
    <property type="entry name" value="Fungal_trans"/>
    <property type="match status" value="1"/>
</dbReference>
<reference evidence="8" key="2">
    <citation type="submission" date="2023-01" db="EMBL/GenBank/DDBJ databases">
        <authorList>
            <person name="Petersen C."/>
        </authorList>
    </citation>
    <scope>NUCLEOTIDE SEQUENCE</scope>
    <source>
        <strain evidence="8">IBT 17514</strain>
    </source>
</reference>
<dbReference type="GO" id="GO:0003677">
    <property type="term" value="F:DNA binding"/>
    <property type="evidence" value="ECO:0007669"/>
    <property type="project" value="UniProtKB-KW"/>
</dbReference>
<dbReference type="SUPFAM" id="SSF57701">
    <property type="entry name" value="Zn2/Cys6 DNA-binding domain"/>
    <property type="match status" value="1"/>
</dbReference>
<keyword evidence="2" id="KW-0805">Transcription regulation</keyword>
<dbReference type="InterPro" id="IPR007219">
    <property type="entry name" value="XnlR_reg_dom"/>
</dbReference>
<dbReference type="PROSITE" id="PS00463">
    <property type="entry name" value="ZN2_CY6_FUNGAL_1"/>
    <property type="match status" value="1"/>
</dbReference>
<dbReference type="Proteomes" id="UP001215712">
    <property type="component" value="Unassembled WGS sequence"/>
</dbReference>
<sequence length="774" mass="87546">MLGRVAIPRLPDRSPLKKPSRVARACNECRSRKAKCDGRRPKCGQCVKTSLSCVYSKPKRDREKVELEWMKQKVDIYEKLLLEISQQVDSPVGHKISQVLDWQPSSGNPVVMQDGRSSFELSSPSVRSLDAFDVLDEDLNQSKDSRATGYLGKTSEVFWMRSLENEVHDSEVRNEKLPASASTASMNYRMESSEYPGLETDNIYALPAKEPAEQMLRLFMDSVQPSLPVIRQDLFIDQFNSFYSGERKHPGRKWLAILNVIFAIIMRLFQLSGQEVRYKDHQFFSRAQTLNISESLVEDHEDLQQVQLETLAAFYLLTSSHINRAWKMIGTAARSGISLGLHLEVAHNKLDAQAIEARHKLWLSIFILESRLSVMTGRASVLGISVFSVPPPLVSGETDYFATSASKESEDRPTDQLRMTWTIDRDREKVQAQQKSMRTTEATKELYFFCLSDLIVMSHDAFTRVYGIDFVQQGWEELQSCLEHYDRILVNWRSGLPDSLSFEEINWGPNLSTQDAYRVSLAMHYYSSRMLLTRPSITRKKGTEDDIKSHVLRARKDSESACLSSALALISVFPDQPSNLWLRYVPWWNVLHFLVQATTILLINISMAYSSQAKRSQSTSSNSTPNQSHHSPEVANPESVFTAIRKALRWQSHLGQTDPSARRAFDLCSNCMRRIDPGFFDLGNFASTEDGDTPELVYKGVPTDQAHQQSRSKLDVPHSQFAGTGDFGYDRNLNSGENGSGLELSGGNLGVDVDMSDYLPEDQASLDDVLDILE</sequence>
<gene>
    <name evidence="8" type="ORF">N7493_000461</name>
</gene>
<dbReference type="EMBL" id="JAQJAN010000001">
    <property type="protein sequence ID" value="KAJ5740589.1"/>
    <property type="molecule type" value="Genomic_DNA"/>
</dbReference>
<evidence type="ECO:0000256" key="5">
    <source>
        <dbReference type="ARBA" id="ARBA00023242"/>
    </source>
</evidence>
<dbReference type="Gene3D" id="4.10.240.10">
    <property type="entry name" value="Zn(2)-C6 fungal-type DNA-binding domain"/>
    <property type="match status" value="1"/>
</dbReference>
<accession>A0AAD6N0W6</accession>
<dbReference type="CDD" id="cd12148">
    <property type="entry name" value="fungal_TF_MHR"/>
    <property type="match status" value="1"/>
</dbReference>
<dbReference type="AlphaFoldDB" id="A0AAD6N0W6"/>
<evidence type="ECO:0000256" key="2">
    <source>
        <dbReference type="ARBA" id="ARBA00023015"/>
    </source>
</evidence>
<keyword evidence="3" id="KW-0238">DNA-binding</keyword>
<feature type="domain" description="Zn(2)-C6 fungal-type" evidence="7">
    <location>
        <begin position="25"/>
        <end position="55"/>
    </location>
</feature>
<proteinExistence type="predicted"/>
<evidence type="ECO:0000256" key="6">
    <source>
        <dbReference type="SAM" id="MobiDB-lite"/>
    </source>
</evidence>
<feature type="compositionally biased region" description="Low complexity" evidence="6">
    <location>
        <begin position="616"/>
        <end position="629"/>
    </location>
</feature>
<evidence type="ECO:0000256" key="1">
    <source>
        <dbReference type="ARBA" id="ARBA00022723"/>
    </source>
</evidence>
<dbReference type="PANTHER" id="PTHR47654:SF5">
    <property type="entry name" value="TRANSCRIPTION FACTOR DOMAIN-CONTAINING PROTEIN"/>
    <property type="match status" value="1"/>
</dbReference>
<keyword evidence="1" id="KW-0479">Metal-binding</keyword>
<evidence type="ECO:0000313" key="8">
    <source>
        <dbReference type="EMBL" id="KAJ5740589.1"/>
    </source>
</evidence>
<dbReference type="GO" id="GO:0008270">
    <property type="term" value="F:zinc ion binding"/>
    <property type="evidence" value="ECO:0007669"/>
    <property type="project" value="InterPro"/>
</dbReference>
<dbReference type="Pfam" id="PF00172">
    <property type="entry name" value="Zn_clus"/>
    <property type="match status" value="1"/>
</dbReference>
<dbReference type="InterPro" id="IPR001138">
    <property type="entry name" value="Zn2Cys6_DnaBD"/>
</dbReference>
<protein>
    <recommendedName>
        <fullName evidence="7">Zn(2)-C6 fungal-type domain-containing protein</fullName>
    </recommendedName>
</protein>
<dbReference type="InterPro" id="IPR036864">
    <property type="entry name" value="Zn2-C6_fun-type_DNA-bd_sf"/>
</dbReference>
<keyword evidence="5" id="KW-0539">Nucleus</keyword>
<name>A0AAD6N0W6_9EURO</name>
<dbReference type="SMART" id="SM00066">
    <property type="entry name" value="GAL4"/>
    <property type="match status" value="1"/>
</dbReference>
<evidence type="ECO:0000256" key="4">
    <source>
        <dbReference type="ARBA" id="ARBA00023163"/>
    </source>
</evidence>
<feature type="region of interest" description="Disordered" evidence="6">
    <location>
        <begin position="616"/>
        <end position="635"/>
    </location>
</feature>
<keyword evidence="4" id="KW-0804">Transcription</keyword>
<dbReference type="CDD" id="cd00067">
    <property type="entry name" value="GAL4"/>
    <property type="match status" value="1"/>
</dbReference>
<evidence type="ECO:0000256" key="3">
    <source>
        <dbReference type="ARBA" id="ARBA00023125"/>
    </source>
</evidence>
<dbReference type="InterPro" id="IPR053230">
    <property type="entry name" value="Trans_reg_galc"/>
</dbReference>
<dbReference type="GO" id="GO:0006351">
    <property type="term" value="P:DNA-templated transcription"/>
    <property type="evidence" value="ECO:0007669"/>
    <property type="project" value="InterPro"/>
</dbReference>